<keyword evidence="1" id="KW-0175">Coiled coil</keyword>
<dbReference type="AlphaFoldDB" id="A0A7X1ZBI8"/>
<evidence type="ECO:0000256" key="1">
    <source>
        <dbReference type="SAM" id="Coils"/>
    </source>
</evidence>
<sequence>MEDAITAKFTPAKIEIIDREAFEKNINDIALANKNRIVTAESVKDDKATRAKLNKLSKSLNDEKIRIKNEYNAPLTEFENWFKKSTGVLKKAIQQIDEGIKEVEAKQLEVRRGIVRAEIEGICKKSEIDYRIFESFVTDWAKSSNFNSAMKLKNTTLDSISYAVEQERLKQEEVKKNKNSITNFAFMSNISDTPYIRMIDEGREISDILEIMNEDILKEKARKEADEKRKAEDDAKAEQERQDLATQQLEENFGIGESTKQIEREEAHEAVTQNTHSDETEKVPEVDFVWKVSIDIEFKNTAEKERWKEVMETYGFENYTVTSGKRYEIK</sequence>
<keyword evidence="4" id="KW-1185">Reference proteome</keyword>
<organism evidence="3 4">
    <name type="scientific">Lactococcus hircilactis</name>
    <dbReference type="NCBI Taxonomy" id="1494462"/>
    <lineage>
        <taxon>Bacteria</taxon>
        <taxon>Bacillati</taxon>
        <taxon>Bacillota</taxon>
        <taxon>Bacilli</taxon>
        <taxon>Lactobacillales</taxon>
        <taxon>Streptococcaceae</taxon>
        <taxon>Lactococcus</taxon>
    </lineage>
</organism>
<dbReference type="InterPro" id="IPR009785">
    <property type="entry name" value="Prophage_Lj928_Orf309"/>
</dbReference>
<proteinExistence type="predicted"/>
<evidence type="ECO:0000256" key="2">
    <source>
        <dbReference type="SAM" id="MobiDB-lite"/>
    </source>
</evidence>
<dbReference type="RefSeq" id="WP_153496941.1">
    <property type="nucleotide sequence ID" value="NZ_CBCRWP010000017.1"/>
</dbReference>
<feature type="coiled-coil region" evidence="1">
    <location>
        <begin position="50"/>
        <end position="109"/>
    </location>
</feature>
<accession>A0A7X1ZBI8</accession>
<evidence type="ECO:0000313" key="3">
    <source>
        <dbReference type="EMBL" id="MQW40277.1"/>
    </source>
</evidence>
<name>A0A7X1ZBI8_9LACT</name>
<dbReference type="Pfam" id="PF07083">
    <property type="entry name" value="DUF1351"/>
    <property type="match status" value="1"/>
</dbReference>
<dbReference type="Proteomes" id="UP000439550">
    <property type="component" value="Unassembled WGS sequence"/>
</dbReference>
<reference evidence="3 4" key="1">
    <citation type="submission" date="2019-10" db="EMBL/GenBank/DDBJ databases">
        <authorList>
            <person name="Dong K."/>
        </authorList>
    </citation>
    <scope>NUCLEOTIDE SEQUENCE [LARGE SCALE GENOMIC DNA]</scope>
    <source>
        <strain evidence="3 4">DSM 28960</strain>
    </source>
</reference>
<gene>
    <name evidence="3" type="ORF">GHI93_10105</name>
</gene>
<evidence type="ECO:0000313" key="4">
    <source>
        <dbReference type="Proteomes" id="UP000439550"/>
    </source>
</evidence>
<dbReference type="OrthoDB" id="2212960at2"/>
<protein>
    <submittedName>
        <fullName evidence="3">DUF1351 domain-containing protein</fullName>
    </submittedName>
</protein>
<feature type="region of interest" description="Disordered" evidence="2">
    <location>
        <begin position="222"/>
        <end position="241"/>
    </location>
</feature>
<comment type="caution">
    <text evidence="3">The sequence shown here is derived from an EMBL/GenBank/DDBJ whole genome shotgun (WGS) entry which is preliminary data.</text>
</comment>
<dbReference type="EMBL" id="WITJ01000015">
    <property type="protein sequence ID" value="MQW40277.1"/>
    <property type="molecule type" value="Genomic_DNA"/>
</dbReference>